<evidence type="ECO:0000256" key="9">
    <source>
        <dbReference type="ARBA" id="ARBA00023239"/>
    </source>
</evidence>
<keyword evidence="10 15" id="KW-0100">Branched-chain amino acid biosynthesis</keyword>
<dbReference type="PATRIC" id="fig|1698274.3.peg.303"/>
<comment type="similarity">
    <text evidence="2 15">Belongs to the IlvD/Edd family.</text>
</comment>
<dbReference type="InterPro" id="IPR042096">
    <property type="entry name" value="Dihydro-acid_dehy_C"/>
</dbReference>
<dbReference type="SUPFAM" id="SSF143975">
    <property type="entry name" value="IlvD/EDD N-terminal domain-like"/>
    <property type="match status" value="1"/>
</dbReference>
<feature type="binding site" description="via carbamate group" evidence="15">
    <location>
        <position position="109"/>
    </location>
    <ligand>
        <name>Mg(2+)</name>
        <dbReference type="ChEBI" id="CHEBI:18420"/>
    </ligand>
</feature>
<comment type="caution">
    <text evidence="15">Lacks conserved residue(s) required for the propagation of feature annotation.</text>
</comment>
<evidence type="ECO:0000256" key="2">
    <source>
        <dbReference type="ARBA" id="ARBA00006486"/>
    </source>
</evidence>
<dbReference type="GO" id="GO:0004160">
    <property type="term" value="F:dihydroxy-acid dehydratase activity"/>
    <property type="evidence" value="ECO:0007669"/>
    <property type="project" value="UniProtKB-UniRule"/>
</dbReference>
<keyword evidence="6 15" id="KW-0460">Magnesium</keyword>
<comment type="pathway">
    <text evidence="12 15">Amino-acid biosynthesis; L-valine biosynthesis; L-valine from pyruvate: step 3/4.</text>
</comment>
<evidence type="ECO:0000256" key="6">
    <source>
        <dbReference type="ARBA" id="ARBA00022842"/>
    </source>
</evidence>
<evidence type="ECO:0000256" key="12">
    <source>
        <dbReference type="ARBA" id="ARBA00029436"/>
    </source>
</evidence>
<comment type="cofactor">
    <cofactor evidence="1 15">
        <name>Mg(2+)</name>
        <dbReference type="ChEBI" id="CHEBI:18420"/>
    </cofactor>
</comment>
<evidence type="ECO:0000256" key="8">
    <source>
        <dbReference type="ARBA" id="ARBA00023014"/>
    </source>
</evidence>
<dbReference type="InterPro" id="IPR000581">
    <property type="entry name" value="ILV_EDD_N"/>
</dbReference>
<dbReference type="GO" id="GO:0051537">
    <property type="term" value="F:2 iron, 2 sulfur cluster binding"/>
    <property type="evidence" value="ECO:0007669"/>
    <property type="project" value="UniProtKB-UniRule"/>
</dbReference>
<accession>A0A133V603</accession>
<dbReference type="NCBIfam" id="NF002068">
    <property type="entry name" value="PRK00911.1"/>
    <property type="match status" value="1"/>
</dbReference>
<keyword evidence="4 15" id="KW-0001">2Fe-2S</keyword>
<organism evidence="18 19">
    <name type="scientific">candidate division MSBL1 archaeon SCGC-AAA261F17</name>
    <dbReference type="NCBI Taxonomy" id="1698274"/>
    <lineage>
        <taxon>Archaea</taxon>
        <taxon>Methanobacteriati</taxon>
        <taxon>Methanobacteriota</taxon>
        <taxon>candidate division MSBL1</taxon>
    </lineage>
</organism>
<feature type="domain" description="Dihydroxy-acid/6-phosphogluconate dehydratase N-terminal" evidence="16">
    <location>
        <begin position="19"/>
        <end position="334"/>
    </location>
</feature>
<dbReference type="InterPro" id="IPR020558">
    <property type="entry name" value="DiOHA_6PGluconate_deHydtase_CS"/>
</dbReference>
<dbReference type="InterPro" id="IPR037237">
    <property type="entry name" value="IlvD/EDD_N"/>
</dbReference>
<comment type="cofactor">
    <cofactor evidence="15">
        <name>[2Fe-2S] cluster</name>
        <dbReference type="ChEBI" id="CHEBI:190135"/>
    </cofactor>
    <text evidence="15">Binds 1 [2Fe-2S] cluster per subunit. This cluster acts as a Lewis acid cofactor.</text>
</comment>
<evidence type="ECO:0000313" key="18">
    <source>
        <dbReference type="EMBL" id="KXB01860.1"/>
    </source>
</evidence>
<feature type="binding site" evidence="15">
    <location>
        <position position="108"/>
    </location>
    <ligand>
        <name>Mg(2+)</name>
        <dbReference type="ChEBI" id="CHEBI:18420"/>
    </ligand>
</feature>
<evidence type="ECO:0000256" key="10">
    <source>
        <dbReference type="ARBA" id="ARBA00023304"/>
    </source>
</evidence>
<dbReference type="Gene3D" id="3.50.30.80">
    <property type="entry name" value="IlvD/EDD C-terminal domain-like"/>
    <property type="match status" value="1"/>
</dbReference>
<evidence type="ECO:0000256" key="11">
    <source>
        <dbReference type="ARBA" id="ARBA00029304"/>
    </source>
</evidence>
<evidence type="ECO:0000313" key="19">
    <source>
        <dbReference type="Proteomes" id="UP000070035"/>
    </source>
</evidence>
<dbReference type="GO" id="GO:0009099">
    <property type="term" value="P:L-valine biosynthetic process"/>
    <property type="evidence" value="ECO:0007669"/>
    <property type="project" value="UniProtKB-UniRule"/>
</dbReference>
<dbReference type="GO" id="GO:0009097">
    <property type="term" value="P:isoleucine biosynthetic process"/>
    <property type="evidence" value="ECO:0007669"/>
    <property type="project" value="UniProtKB-UniRule"/>
</dbReference>
<evidence type="ECO:0000256" key="7">
    <source>
        <dbReference type="ARBA" id="ARBA00023004"/>
    </source>
</evidence>
<comment type="pathway">
    <text evidence="13 15">Amino-acid biosynthesis; L-isoleucine biosynthesis; L-isoleucine from 2-oxobutanoate: step 3/4.</text>
</comment>
<dbReference type="EC" id="4.2.1.9" evidence="14 15"/>
<dbReference type="FunFam" id="3.50.30.80:FF:000001">
    <property type="entry name" value="Dihydroxy-acid dehydratase"/>
    <property type="match status" value="1"/>
</dbReference>
<evidence type="ECO:0000259" key="17">
    <source>
        <dbReference type="Pfam" id="PF24877"/>
    </source>
</evidence>
<feature type="active site" description="Proton acceptor" evidence="15">
    <location>
        <position position="454"/>
    </location>
</feature>
<gene>
    <name evidence="15" type="primary">ilvD</name>
    <name evidence="18" type="ORF">AKJ44_02045</name>
</gene>
<proteinExistence type="inferred from homology"/>
<evidence type="ECO:0000256" key="1">
    <source>
        <dbReference type="ARBA" id="ARBA00001946"/>
    </source>
</evidence>
<name>A0A133V603_9EURY</name>
<dbReference type="Pfam" id="PF24877">
    <property type="entry name" value="ILV_EDD_C"/>
    <property type="match status" value="1"/>
</dbReference>
<dbReference type="HAMAP" id="MF_00012">
    <property type="entry name" value="IlvD"/>
    <property type="match status" value="1"/>
</dbReference>
<comment type="subunit">
    <text evidence="15">Homodimer.</text>
</comment>
<dbReference type="GO" id="GO:0000287">
    <property type="term" value="F:magnesium ion binding"/>
    <property type="evidence" value="ECO:0007669"/>
    <property type="project" value="UniProtKB-UniRule"/>
</dbReference>
<dbReference type="GO" id="GO:0005829">
    <property type="term" value="C:cytosol"/>
    <property type="evidence" value="ECO:0007669"/>
    <property type="project" value="TreeGrafter"/>
</dbReference>
<keyword evidence="7 15" id="KW-0408">Iron</keyword>
<dbReference type="AlphaFoldDB" id="A0A133V603"/>
<keyword evidence="5 15" id="KW-0479">Metal-binding</keyword>
<dbReference type="NCBIfam" id="TIGR00110">
    <property type="entry name" value="ilvD"/>
    <property type="match status" value="1"/>
</dbReference>
<dbReference type="InterPro" id="IPR056740">
    <property type="entry name" value="ILV_EDD_C"/>
</dbReference>
<dbReference type="Proteomes" id="UP000070035">
    <property type="component" value="Unassembled WGS sequence"/>
</dbReference>
<dbReference type="SUPFAM" id="SSF52016">
    <property type="entry name" value="LeuD/IlvD-like"/>
    <property type="match status" value="1"/>
</dbReference>
<dbReference type="UniPathway" id="UPA00049">
    <property type="reaction ID" value="UER00061"/>
</dbReference>
<keyword evidence="9 15" id="KW-0456">Lyase</keyword>
<reference evidence="18 19" key="1">
    <citation type="journal article" date="2016" name="Sci. Rep.">
        <title>Metabolic traits of an uncultured archaeal lineage -MSBL1- from brine pools of the Red Sea.</title>
        <authorList>
            <person name="Mwirichia R."/>
            <person name="Alam I."/>
            <person name="Rashid M."/>
            <person name="Vinu M."/>
            <person name="Ba-Alawi W."/>
            <person name="Anthony Kamau A."/>
            <person name="Kamanda Ngugi D."/>
            <person name="Goker M."/>
            <person name="Klenk H.P."/>
            <person name="Bajic V."/>
            <person name="Stingl U."/>
        </authorList>
    </citation>
    <scope>NUCLEOTIDE SEQUENCE [LARGE SCALE GENOMIC DNA]</scope>
    <source>
        <strain evidence="18">SCGC-AAA261F17</strain>
    </source>
</reference>
<comment type="function">
    <text evidence="15">Functions in the biosynthesis of branched-chain amino acids. Catalyzes the dehydration of (2R,3R)-2,3-dihydroxy-3-methylpentanoate (2,3-dihydroxy-3-methylvalerate) into 2-oxo-3-methylpentanoate (2-oxo-3-methylvalerate) and of (2R)-2,3-dihydroxy-3-methylbutanoate (2,3-dihydroxyisovalerate) into 2-oxo-3-methylbutanoate (2-oxoisovalerate), the penultimate precursor to L-isoleucine and L-valine, respectively.</text>
</comment>
<evidence type="ECO:0000259" key="16">
    <source>
        <dbReference type="Pfam" id="PF00920"/>
    </source>
</evidence>
<dbReference type="PANTHER" id="PTHR43661:SF3">
    <property type="entry name" value="D-XYLONATE DEHYDRATASE YAGF-RELATED"/>
    <property type="match status" value="1"/>
</dbReference>
<keyword evidence="3 15" id="KW-0028">Amino-acid biosynthesis</keyword>
<dbReference type="PROSITE" id="PS00886">
    <property type="entry name" value="ILVD_EDD_1"/>
    <property type="match status" value="1"/>
</dbReference>
<feature type="binding site" evidence="15">
    <location>
        <position position="428"/>
    </location>
    <ligand>
        <name>Mg(2+)</name>
        <dbReference type="ChEBI" id="CHEBI:18420"/>
    </ligand>
</feature>
<evidence type="ECO:0000256" key="4">
    <source>
        <dbReference type="ARBA" id="ARBA00022714"/>
    </source>
</evidence>
<keyword evidence="19" id="KW-1185">Reference proteome</keyword>
<dbReference type="UniPathway" id="UPA00047">
    <property type="reaction ID" value="UER00057"/>
</dbReference>
<dbReference type="InterPro" id="IPR004404">
    <property type="entry name" value="DihydroxyA_deHydtase"/>
</dbReference>
<feature type="domain" description="Dihydroxy-acid/6-phosphogluconate dehydratase C-terminal" evidence="17">
    <location>
        <begin position="344"/>
        <end position="535"/>
    </location>
</feature>
<evidence type="ECO:0000256" key="3">
    <source>
        <dbReference type="ARBA" id="ARBA00022605"/>
    </source>
</evidence>
<comment type="catalytic activity">
    <reaction evidence="15">
        <text>(2R,3R)-2,3-dihydroxy-3-methylpentanoate = (S)-3-methyl-2-oxopentanoate + H2O</text>
        <dbReference type="Rhea" id="RHEA:27694"/>
        <dbReference type="ChEBI" id="CHEBI:15377"/>
        <dbReference type="ChEBI" id="CHEBI:35146"/>
        <dbReference type="ChEBI" id="CHEBI:49258"/>
        <dbReference type="EC" id="4.2.1.9"/>
    </reaction>
</comment>
<sequence>MPHRALLKAGGLTDDDLERSIVAIANSWNQVVPGHLHLRQLGKAAADGIKEAGGTPLEFQTIGVCDGIAMGTHGMRFSLPSRETIADSLEIMLEGQRFDAVVAIASCDKIVPGMLMALARVDIPSIMITGGPMMPGEYQGRKLDIISVFEALGEVKSGKITETEARKIEEFSCPGPGSCAGLFTANTMACLTEAMGLSLPRTASAHAVDPKKEKIARQSGRKIMELLETELKPSKILTPQAFENAITIDMSMSGSTNTVLHLPAIASEVGVALDLDLFDEISRKTPQIVSLRPSGDYFMSDLDQAGGVPAVMKQIEENLNLEVMTVTGQTLGENLEGVKVQDEKIIRPKSNPYRKKGGIATLYGSLAPKGAVVKYGAVSENMLKHQGPARVFESEEEAEKAILNQEINPDDVIVIRYEGPKGGPGMREMLGPTASIAGMGLSESVALITDGRFSGGTRGPCIGHISPEAAVGGPISVVEEGDQINIDIEERKVDLQIPESELKERLEKWKPPKPKFEKGYLKVYSQLVGSAAKGAVLSGNDNS</sequence>
<comment type="caution">
    <text evidence="18">The sequence shown here is derived from an EMBL/GenBank/DDBJ whole genome shotgun (WGS) entry which is preliminary data.</text>
</comment>
<evidence type="ECO:0000256" key="5">
    <source>
        <dbReference type="ARBA" id="ARBA00022723"/>
    </source>
</evidence>
<dbReference type="Pfam" id="PF00920">
    <property type="entry name" value="ILVD_EDD_N"/>
    <property type="match status" value="1"/>
</dbReference>
<evidence type="ECO:0000256" key="13">
    <source>
        <dbReference type="ARBA" id="ARBA00029437"/>
    </source>
</evidence>
<comment type="catalytic activity">
    <reaction evidence="11">
        <text>(2R)-2,3-dihydroxy-3-methylbutanoate = 3-methyl-2-oxobutanoate + H2O</text>
        <dbReference type="Rhea" id="RHEA:24809"/>
        <dbReference type="ChEBI" id="CHEBI:11851"/>
        <dbReference type="ChEBI" id="CHEBI:15377"/>
        <dbReference type="ChEBI" id="CHEBI:49072"/>
        <dbReference type="EC" id="4.2.1.9"/>
    </reaction>
    <physiologicalReaction direction="left-to-right" evidence="11">
        <dbReference type="Rhea" id="RHEA:24810"/>
    </physiologicalReaction>
</comment>
<feature type="binding site" evidence="15">
    <location>
        <position position="66"/>
    </location>
    <ligand>
        <name>Mg(2+)</name>
        <dbReference type="ChEBI" id="CHEBI:18420"/>
    </ligand>
</feature>
<keyword evidence="8 15" id="KW-0411">Iron-sulfur</keyword>
<evidence type="ECO:0000256" key="15">
    <source>
        <dbReference type="HAMAP-Rule" id="MF_00012"/>
    </source>
</evidence>
<feature type="modified residue" description="N6-carboxylysine" evidence="15">
    <location>
        <position position="109"/>
    </location>
</feature>
<dbReference type="EMBL" id="LHXY01000025">
    <property type="protein sequence ID" value="KXB01860.1"/>
    <property type="molecule type" value="Genomic_DNA"/>
</dbReference>
<protein>
    <recommendedName>
        <fullName evidence="14 15">Dihydroxy-acid dehydratase</fullName>
        <shortName evidence="15">DAD</shortName>
        <ecNumber evidence="14 15">4.2.1.9</ecNumber>
    </recommendedName>
</protein>
<dbReference type="PROSITE" id="PS00887">
    <property type="entry name" value="ILVD_EDD_2"/>
    <property type="match status" value="1"/>
</dbReference>
<evidence type="ECO:0000256" key="14">
    <source>
        <dbReference type="ARBA" id="ARBA00029490"/>
    </source>
</evidence>
<dbReference type="PANTHER" id="PTHR43661">
    <property type="entry name" value="D-XYLONATE DEHYDRATASE"/>
    <property type="match status" value="1"/>
</dbReference>